<evidence type="ECO:0000313" key="3">
    <source>
        <dbReference type="Proteomes" id="UP000192639"/>
    </source>
</evidence>
<dbReference type="EMBL" id="LWDP01000025">
    <property type="protein sequence ID" value="ORD94315.1"/>
    <property type="molecule type" value="Genomic_DNA"/>
</dbReference>
<keyword evidence="3" id="KW-1185">Reference proteome</keyword>
<dbReference type="Proteomes" id="UP000192639">
    <property type="component" value="Unassembled WGS sequence"/>
</dbReference>
<keyword evidence="1" id="KW-0472">Membrane</keyword>
<evidence type="ECO:0000256" key="1">
    <source>
        <dbReference type="SAM" id="Phobius"/>
    </source>
</evidence>
<keyword evidence="1" id="KW-0812">Transmembrane</keyword>
<evidence type="ECO:0000313" key="2">
    <source>
        <dbReference type="EMBL" id="ORD94315.1"/>
    </source>
</evidence>
<reference evidence="2 3" key="1">
    <citation type="journal article" date="2017" name="Environ. Microbiol.">
        <title>Decay of the glycolytic pathway and adaptation to intranuclear parasitism within Enterocytozoonidae microsporidia.</title>
        <authorList>
            <person name="Wiredu Boakye D."/>
            <person name="Jaroenlak P."/>
            <person name="Prachumwat A."/>
            <person name="Williams T.A."/>
            <person name="Bateman K.S."/>
            <person name="Itsathitphaisarn O."/>
            <person name="Sritunyalucksana K."/>
            <person name="Paszkiewicz K.H."/>
            <person name="Moore K.A."/>
            <person name="Stentiford G.D."/>
            <person name="Williams B.A."/>
        </authorList>
    </citation>
    <scope>NUCLEOTIDE SEQUENCE [LARGE SCALE GENOMIC DNA]</scope>
    <source>
        <strain evidence="2 3">GB1</strain>
    </source>
</reference>
<accession>A0A1Y1S771</accession>
<name>A0A1Y1S771_9MICR</name>
<feature type="transmembrane region" description="Helical" evidence="1">
    <location>
        <begin position="100"/>
        <end position="118"/>
    </location>
</feature>
<proteinExistence type="predicted"/>
<organism evidence="2 3">
    <name type="scientific">Enterospora canceri</name>
    <dbReference type="NCBI Taxonomy" id="1081671"/>
    <lineage>
        <taxon>Eukaryota</taxon>
        <taxon>Fungi</taxon>
        <taxon>Fungi incertae sedis</taxon>
        <taxon>Microsporidia</taxon>
        <taxon>Enterocytozoonidae</taxon>
        <taxon>Enterospora</taxon>
    </lineage>
</organism>
<feature type="transmembrane region" description="Helical" evidence="1">
    <location>
        <begin position="127"/>
        <end position="145"/>
    </location>
</feature>
<gene>
    <name evidence="2" type="ORF">ECANGB1_905</name>
</gene>
<sequence>MSFVSFVKNIPLIVVTTALLINFYGHECDCSLTTKVAEYLGFPHLNKEQLFALLFAKAALLLMFCNYFAFKIAKRFLIENLFVIGTLYWLSKILEFRFGSLSTLFCLGLFSLITATFMEKCKMIKSGLFTVFVITNTFIFLVLSVPNFEMLLTFTKHQIGLN</sequence>
<dbReference type="VEuPathDB" id="MicrosporidiaDB:ECANGB1_905"/>
<feature type="transmembrane region" description="Helical" evidence="1">
    <location>
        <begin position="49"/>
        <end position="69"/>
    </location>
</feature>
<dbReference type="AlphaFoldDB" id="A0A1Y1S771"/>
<comment type="caution">
    <text evidence="2">The sequence shown here is derived from an EMBL/GenBank/DDBJ whole genome shotgun (WGS) entry which is preliminary data.</text>
</comment>
<keyword evidence="1" id="KW-1133">Transmembrane helix</keyword>
<protein>
    <submittedName>
        <fullName evidence="2">Uncharacterized protein</fullName>
    </submittedName>
</protein>
<dbReference type="OrthoDB" id="2200322at2759"/>